<reference evidence="2" key="1">
    <citation type="journal article" date="2024" name="J Bioinform Genom">
        <title>Complete genome sequence of the type strain bacterium Sphaerochaeta associata GLS2t (VKM B-2742)t.</title>
        <authorList>
            <person name="Troshina O.Y."/>
            <person name="Tepeeva A.N."/>
            <person name="Arzamasceva V.O."/>
            <person name="Whitman W.B."/>
            <person name="Varghese N."/>
            <person name="Shapiro N."/>
            <person name="Woyke T."/>
            <person name="Kripides N.C."/>
            <person name="Vasilenko O.V."/>
        </authorList>
    </citation>
    <scope>NUCLEOTIDE SEQUENCE [LARGE SCALE GENOMIC DNA]</scope>
    <source>
        <strain evidence="2">GLS2T</strain>
    </source>
</reference>
<sequence length="162" mass="18693">MLGSHKAQTRMLDPLELIASKANALLSRQASRDLYDMYQLIQKGIISDIPLFRKCLVFYNLVGGGMDIDTISSNVLKKYTYNEIKKYLKPVLAKNDDFSCDRALLIVKEFLDEVLVLNEKEKQFCKDFRNGAYNPGLLFDDETTIERIHNHPMAVWRTRATQ</sequence>
<dbReference type="GO" id="GO:0016740">
    <property type="term" value="F:transferase activity"/>
    <property type="evidence" value="ECO:0007669"/>
    <property type="project" value="UniProtKB-KW"/>
</dbReference>
<dbReference type="Proteomes" id="UP000829708">
    <property type="component" value="Chromosome"/>
</dbReference>
<organism evidence="1 2">
    <name type="scientific">Sphaerochaeta associata</name>
    <dbReference type="NCBI Taxonomy" id="1129264"/>
    <lineage>
        <taxon>Bacteria</taxon>
        <taxon>Pseudomonadati</taxon>
        <taxon>Spirochaetota</taxon>
        <taxon>Spirochaetia</taxon>
        <taxon>Spirochaetales</taxon>
        <taxon>Sphaerochaetaceae</taxon>
        <taxon>Sphaerochaeta</taxon>
    </lineage>
</organism>
<gene>
    <name evidence="1" type="ORF">MUG09_13905</name>
</gene>
<keyword evidence="1" id="KW-0808">Transferase</keyword>
<accession>A0ABY4D9B3</accession>
<keyword evidence="2" id="KW-1185">Reference proteome</keyword>
<evidence type="ECO:0000313" key="1">
    <source>
        <dbReference type="EMBL" id="UOM50654.1"/>
    </source>
</evidence>
<dbReference type="Pfam" id="PF08843">
    <property type="entry name" value="AbiEii"/>
    <property type="match status" value="1"/>
</dbReference>
<name>A0ABY4D9B3_9SPIR</name>
<proteinExistence type="predicted"/>
<evidence type="ECO:0000313" key="2">
    <source>
        <dbReference type="Proteomes" id="UP000829708"/>
    </source>
</evidence>
<dbReference type="InterPro" id="IPR014942">
    <property type="entry name" value="AbiEii"/>
</dbReference>
<dbReference type="EMBL" id="CP094929">
    <property type="protein sequence ID" value="UOM50654.1"/>
    <property type="molecule type" value="Genomic_DNA"/>
</dbReference>
<protein>
    <submittedName>
        <fullName evidence="1">Nucleotidyl transferase AbiEii/AbiGii toxin family protein</fullName>
    </submittedName>
</protein>